<dbReference type="Proteomes" id="UP000186914">
    <property type="component" value="Unassembled WGS sequence"/>
</dbReference>
<dbReference type="AlphaFoldDB" id="A0A1N7CJP9"/>
<evidence type="ECO:0000313" key="2">
    <source>
        <dbReference type="Proteomes" id="UP000186914"/>
    </source>
</evidence>
<dbReference type="EMBL" id="FTNO01000003">
    <property type="protein sequence ID" value="SIR63851.1"/>
    <property type="molecule type" value="Genomic_DNA"/>
</dbReference>
<reference evidence="2" key="1">
    <citation type="submission" date="2017-01" db="EMBL/GenBank/DDBJ databases">
        <authorList>
            <person name="Varghese N."/>
            <person name="Submissions S."/>
        </authorList>
    </citation>
    <scope>NUCLEOTIDE SEQUENCE [LARGE SCALE GENOMIC DNA]</scope>
    <source>
        <strain evidence="2">CGMCC 1.7737</strain>
    </source>
</reference>
<gene>
    <name evidence="1" type="ORF">SAMN05421858_3054</name>
</gene>
<sequence>MTDQTITTAAVGRTSAPPDEVDLQFEAHAVDPDVTLLDPVSLVGMYG</sequence>
<proteinExistence type="predicted"/>
<accession>A0A1N7CJP9</accession>
<dbReference type="OrthoDB" id="384927at2157"/>
<dbReference type="RefSeq" id="WP_175609704.1">
    <property type="nucleotide sequence ID" value="NZ_FTNO01000003.1"/>
</dbReference>
<protein>
    <submittedName>
        <fullName evidence="1">Uncharacterized protein</fullName>
    </submittedName>
</protein>
<evidence type="ECO:0000313" key="1">
    <source>
        <dbReference type="EMBL" id="SIR63851.1"/>
    </source>
</evidence>
<keyword evidence="2" id="KW-1185">Reference proteome</keyword>
<organism evidence="1 2">
    <name type="scientific">Haladaptatus litoreus</name>
    <dbReference type="NCBI Taxonomy" id="553468"/>
    <lineage>
        <taxon>Archaea</taxon>
        <taxon>Methanobacteriati</taxon>
        <taxon>Methanobacteriota</taxon>
        <taxon>Stenosarchaea group</taxon>
        <taxon>Halobacteria</taxon>
        <taxon>Halobacteriales</taxon>
        <taxon>Haladaptataceae</taxon>
        <taxon>Haladaptatus</taxon>
    </lineage>
</organism>
<name>A0A1N7CJP9_9EURY</name>